<organism evidence="2 3">
    <name type="scientific">Kibdelosporangium aridum</name>
    <dbReference type="NCBI Taxonomy" id="2030"/>
    <lineage>
        <taxon>Bacteria</taxon>
        <taxon>Bacillati</taxon>
        <taxon>Actinomycetota</taxon>
        <taxon>Actinomycetes</taxon>
        <taxon>Pseudonocardiales</taxon>
        <taxon>Pseudonocardiaceae</taxon>
        <taxon>Kibdelosporangium</taxon>
    </lineage>
</organism>
<accession>A0A1Y5Y0W7</accession>
<dbReference type="Proteomes" id="UP000192674">
    <property type="component" value="Unassembled WGS sequence"/>
</dbReference>
<evidence type="ECO:0000313" key="2">
    <source>
        <dbReference type="EMBL" id="SMD22621.1"/>
    </source>
</evidence>
<evidence type="ECO:0000256" key="1">
    <source>
        <dbReference type="SAM" id="MobiDB-lite"/>
    </source>
</evidence>
<sequence length="195" mass="20234">MTVIGVDFGAATLAEADHLLCSLPLPEDATACTHLVRRGTPHVACSLRLPAARVAEMLEVLAAHSRPLGIVGAGRESGPRELVAGAAVAAGRHAARTSGRAVIYPGVRGLTGNVTAMKLVATSYIDRILVLPDRSSPELSTTVVTRDHVRPEWINGVLTLVTTPAGPGVVAPFELPDPTPCCGDDRTSGKSNPLL</sequence>
<reference evidence="2 3" key="1">
    <citation type="submission" date="2017-04" db="EMBL/GenBank/DDBJ databases">
        <authorList>
            <person name="Afonso C.L."/>
            <person name="Miller P.J."/>
            <person name="Scott M.A."/>
            <person name="Spackman E."/>
            <person name="Goraichik I."/>
            <person name="Dimitrov K.M."/>
            <person name="Suarez D.L."/>
            <person name="Swayne D.E."/>
        </authorList>
    </citation>
    <scope>NUCLEOTIDE SEQUENCE [LARGE SCALE GENOMIC DNA]</scope>
    <source>
        <strain evidence="2 3">DSM 43828</strain>
    </source>
</reference>
<proteinExistence type="predicted"/>
<name>A0A1Y5Y0W7_KIBAR</name>
<dbReference type="EMBL" id="FWXV01000008">
    <property type="protein sequence ID" value="SMD22621.1"/>
    <property type="molecule type" value="Genomic_DNA"/>
</dbReference>
<protein>
    <submittedName>
        <fullName evidence="2">Uncharacterized protein</fullName>
    </submittedName>
</protein>
<keyword evidence="3" id="KW-1185">Reference proteome</keyword>
<gene>
    <name evidence="2" type="ORF">SAMN05661093_07539</name>
</gene>
<dbReference type="RefSeq" id="WP_200825865.1">
    <property type="nucleotide sequence ID" value="NZ_FWXV01000008.1"/>
</dbReference>
<feature type="region of interest" description="Disordered" evidence="1">
    <location>
        <begin position="176"/>
        <end position="195"/>
    </location>
</feature>
<evidence type="ECO:0000313" key="3">
    <source>
        <dbReference type="Proteomes" id="UP000192674"/>
    </source>
</evidence>
<dbReference type="AlphaFoldDB" id="A0A1Y5Y0W7"/>